<dbReference type="STRING" id="1969733.B5V00_05065"/>
<dbReference type="OrthoDB" id="9804789at2"/>
<proteinExistence type="inferred from homology"/>
<dbReference type="InterPro" id="IPR012382">
    <property type="entry name" value="CobI/CbiL"/>
</dbReference>
<dbReference type="EMBL" id="NAAD01000004">
    <property type="protein sequence ID" value="ORJ62123.1"/>
    <property type="molecule type" value="Genomic_DNA"/>
</dbReference>
<organism evidence="9 10">
    <name type="scientific">Geothermobacter hydrogeniphilus</name>
    <dbReference type="NCBI Taxonomy" id="1969733"/>
    <lineage>
        <taxon>Bacteria</taxon>
        <taxon>Pseudomonadati</taxon>
        <taxon>Thermodesulfobacteriota</taxon>
        <taxon>Desulfuromonadia</taxon>
        <taxon>Desulfuromonadales</taxon>
        <taxon>Geothermobacteraceae</taxon>
        <taxon>Geothermobacter</taxon>
    </lineage>
</organism>
<gene>
    <name evidence="9" type="ORF">B5V00_05065</name>
</gene>
<keyword evidence="3" id="KW-0169">Cobalamin biosynthesis</keyword>
<dbReference type="Gene3D" id="3.40.1010.10">
    <property type="entry name" value="Cobalt-precorrin-4 Transmethylase, Domain 1"/>
    <property type="match status" value="1"/>
</dbReference>
<dbReference type="PANTHER" id="PTHR43467:SF2">
    <property type="entry name" value="COBALT-PRECORRIN-2 C(20)-METHYLTRANSFERASE"/>
    <property type="match status" value="1"/>
</dbReference>
<evidence type="ECO:0000256" key="7">
    <source>
        <dbReference type="PIRNR" id="PIRNR036427"/>
    </source>
</evidence>
<comment type="caution">
    <text evidence="9">The sequence shown here is derived from an EMBL/GenBank/DDBJ whole genome shotgun (WGS) entry which is preliminary data.</text>
</comment>
<keyword evidence="6" id="KW-0949">S-adenosyl-L-methionine</keyword>
<evidence type="ECO:0000256" key="6">
    <source>
        <dbReference type="ARBA" id="ARBA00022691"/>
    </source>
</evidence>
<evidence type="ECO:0000313" key="9">
    <source>
        <dbReference type="EMBL" id="ORJ62123.1"/>
    </source>
</evidence>
<keyword evidence="5 9" id="KW-0808">Transferase</keyword>
<name>A0A1X0YAK7_9BACT</name>
<dbReference type="GO" id="GO:0032259">
    <property type="term" value="P:methylation"/>
    <property type="evidence" value="ECO:0007669"/>
    <property type="project" value="UniProtKB-KW"/>
</dbReference>
<dbReference type="Pfam" id="PF00590">
    <property type="entry name" value="TP_methylase"/>
    <property type="match status" value="1"/>
</dbReference>
<sequence length="258" mass="28150">MNPASPALSGHFYAVGVGPGAPDLLTLRAARIIESADLVIVPRARGADRSLALETIRPFLRDQQLLCVSYPMQRNDQATRARWQELAAQVTDHCRQGRAVVQATLGDPLIFATSSYLMQGLTEQLPRERIHVVPGISAFQTGASRFGVPLTLQEDRLTLMSATDMELVAGALDHCETLVLYKAGGMISALRKLLKERGLLGSARLVSCIEQGNGELLIDNLETWQPVPLSYMSTLIVHVGRQGWRPGNGNEKLRDDSA</sequence>
<protein>
    <submittedName>
        <fullName evidence="9">Precorrin-2 C(20)-methyltransferase</fullName>
    </submittedName>
</protein>
<keyword evidence="10" id="KW-1185">Reference proteome</keyword>
<evidence type="ECO:0000259" key="8">
    <source>
        <dbReference type="Pfam" id="PF00590"/>
    </source>
</evidence>
<dbReference type="PANTHER" id="PTHR43467">
    <property type="entry name" value="COBALT-PRECORRIN-2 C(20)-METHYLTRANSFERASE"/>
    <property type="match status" value="1"/>
</dbReference>
<evidence type="ECO:0000313" key="10">
    <source>
        <dbReference type="Proteomes" id="UP000193136"/>
    </source>
</evidence>
<reference evidence="9 10" key="1">
    <citation type="submission" date="2017-03" db="EMBL/GenBank/DDBJ databases">
        <title>Genome sequence of Geothermobacter sp. EPR-M, Deep-Sea Iron Reducer.</title>
        <authorList>
            <person name="Tully B."/>
            <person name="Savalia P."/>
            <person name="Abuyen K."/>
            <person name="Baughan C."/>
            <person name="Romero E."/>
            <person name="Ronkowski C."/>
            <person name="Torres B."/>
            <person name="Tremblay J."/>
            <person name="Trujillo A."/>
            <person name="Tyler M."/>
            <person name="Perez-Rodriguez I."/>
            <person name="Amend J."/>
        </authorList>
    </citation>
    <scope>NUCLEOTIDE SEQUENCE [LARGE SCALE GENOMIC DNA]</scope>
    <source>
        <strain evidence="9 10">EPR-M</strain>
    </source>
</reference>
<dbReference type="RefSeq" id="WP_085009677.1">
    <property type="nucleotide sequence ID" value="NZ_NAAD01000004.1"/>
</dbReference>
<evidence type="ECO:0000256" key="5">
    <source>
        <dbReference type="ARBA" id="ARBA00022679"/>
    </source>
</evidence>
<evidence type="ECO:0000256" key="4">
    <source>
        <dbReference type="ARBA" id="ARBA00022603"/>
    </source>
</evidence>
<dbReference type="GO" id="GO:0030788">
    <property type="term" value="F:precorrin-2 C20-methyltransferase activity"/>
    <property type="evidence" value="ECO:0007669"/>
    <property type="project" value="InterPro"/>
</dbReference>
<accession>A0A1X0YAK7</accession>
<dbReference type="PIRSF" id="PIRSF036427">
    <property type="entry name" value="Precrrn-2_mtase"/>
    <property type="match status" value="1"/>
</dbReference>
<dbReference type="CDD" id="cd11645">
    <property type="entry name" value="Precorrin_2_C20_MT"/>
    <property type="match status" value="1"/>
</dbReference>
<evidence type="ECO:0000256" key="3">
    <source>
        <dbReference type="ARBA" id="ARBA00022573"/>
    </source>
</evidence>
<dbReference type="NCBIfam" id="TIGR01467">
    <property type="entry name" value="cobI_cbiL"/>
    <property type="match status" value="1"/>
</dbReference>
<dbReference type="Gene3D" id="3.30.950.10">
    <property type="entry name" value="Methyltransferase, Cobalt-precorrin-4 Transmethylase, Domain 2"/>
    <property type="match status" value="1"/>
</dbReference>
<dbReference type="UniPathway" id="UPA00148"/>
<dbReference type="SUPFAM" id="SSF53790">
    <property type="entry name" value="Tetrapyrrole methylase"/>
    <property type="match status" value="1"/>
</dbReference>
<dbReference type="InterPro" id="IPR035996">
    <property type="entry name" value="4pyrrol_Methylase_sf"/>
</dbReference>
<keyword evidence="4 9" id="KW-0489">Methyltransferase</keyword>
<comment type="pathway">
    <text evidence="1">Cofactor biosynthesis; adenosylcobalamin biosynthesis.</text>
</comment>
<evidence type="ECO:0000256" key="1">
    <source>
        <dbReference type="ARBA" id="ARBA00004953"/>
    </source>
</evidence>
<evidence type="ECO:0000256" key="2">
    <source>
        <dbReference type="ARBA" id="ARBA00005879"/>
    </source>
</evidence>
<dbReference type="GO" id="GO:0009236">
    <property type="term" value="P:cobalamin biosynthetic process"/>
    <property type="evidence" value="ECO:0007669"/>
    <property type="project" value="UniProtKB-UniRule"/>
</dbReference>
<comment type="similarity">
    <text evidence="2 7">Belongs to the precorrin methyltransferase family.</text>
</comment>
<dbReference type="InterPro" id="IPR014776">
    <property type="entry name" value="4pyrrole_Mease_sub2"/>
</dbReference>
<dbReference type="Proteomes" id="UP000193136">
    <property type="component" value="Unassembled WGS sequence"/>
</dbReference>
<dbReference type="AlphaFoldDB" id="A0A1X0YAK7"/>
<dbReference type="InterPro" id="IPR014777">
    <property type="entry name" value="4pyrrole_Mease_sub1"/>
</dbReference>
<dbReference type="InterPro" id="IPR006364">
    <property type="entry name" value="CobI/CbiL/CobIJ_dom"/>
</dbReference>
<feature type="domain" description="Tetrapyrrole methylase" evidence="8">
    <location>
        <begin position="12"/>
        <end position="200"/>
    </location>
</feature>
<dbReference type="InterPro" id="IPR000878">
    <property type="entry name" value="4pyrrol_Mease"/>
</dbReference>